<dbReference type="GO" id="GO:0046982">
    <property type="term" value="F:protein heterodimerization activity"/>
    <property type="evidence" value="ECO:0007669"/>
    <property type="project" value="InterPro"/>
</dbReference>
<accession>A0A232LVR6</accession>
<dbReference type="InterPro" id="IPR003958">
    <property type="entry name" value="CBFA_NFYB_domain"/>
</dbReference>
<sequence>MPSRKSNTTTAATASTDAGATSDSASQISPQTTEQQLKAQAEGGVSVEDYLLPRALTQRLAKSVLPPNTTIQKDALLAIQKAATVFVSYLSSHANEATLKRTVAPTDVFAALSGLEFDLFRDRLERELAVHMEAVEKKRNATREKKAAATVSASVSTPAKADAATAARRDDEEDGDEGVRGAKRVKRSGNGVTTAAIASKDHGMRTHNGRETELGEEEEEEQEEEEEEGGGESDEDEIPDEDDQDEDGDEEEEGEEEDGDNADEDSDRVEDIDGDHVHGGRTLHSDPGSDSGSDRDRSDYEDDEDGPGAQLLRENMGLS</sequence>
<dbReference type="AlphaFoldDB" id="A0A232LVR6"/>
<evidence type="ECO:0000256" key="4">
    <source>
        <dbReference type="ARBA" id="ARBA00039775"/>
    </source>
</evidence>
<comment type="subcellular location">
    <subcellularLocation>
        <location evidence="1">Nucleus</location>
    </subcellularLocation>
</comment>
<dbReference type="OrthoDB" id="1707486at2759"/>
<feature type="compositionally biased region" description="Basic and acidic residues" evidence="6">
    <location>
        <begin position="199"/>
        <end position="213"/>
    </location>
</feature>
<evidence type="ECO:0000256" key="1">
    <source>
        <dbReference type="ARBA" id="ARBA00004123"/>
    </source>
</evidence>
<feature type="region of interest" description="Disordered" evidence="6">
    <location>
        <begin position="1"/>
        <end position="41"/>
    </location>
</feature>
<dbReference type="SUPFAM" id="SSF47113">
    <property type="entry name" value="Histone-fold"/>
    <property type="match status" value="1"/>
</dbReference>
<dbReference type="Proteomes" id="UP000243515">
    <property type="component" value="Unassembled WGS sequence"/>
</dbReference>
<proteinExistence type="predicted"/>
<evidence type="ECO:0000256" key="6">
    <source>
        <dbReference type="SAM" id="MobiDB-lite"/>
    </source>
</evidence>
<keyword evidence="2" id="KW-0235">DNA replication</keyword>
<feature type="compositionally biased region" description="Polar residues" evidence="6">
    <location>
        <begin position="27"/>
        <end position="38"/>
    </location>
</feature>
<dbReference type="GO" id="GO:0031490">
    <property type="term" value="F:chromatin DNA binding"/>
    <property type="evidence" value="ECO:0007669"/>
    <property type="project" value="TreeGrafter"/>
</dbReference>
<feature type="region of interest" description="Disordered" evidence="6">
    <location>
        <begin position="138"/>
        <end position="319"/>
    </location>
</feature>
<dbReference type="CDD" id="cd22928">
    <property type="entry name" value="HFD_POLE3_DPB4"/>
    <property type="match status" value="1"/>
</dbReference>
<dbReference type="PANTHER" id="PTHR46172">
    <property type="entry name" value="DNA POLYMERASE EPSILON SUBUNIT 3"/>
    <property type="match status" value="1"/>
</dbReference>
<dbReference type="GO" id="GO:0006974">
    <property type="term" value="P:DNA damage response"/>
    <property type="evidence" value="ECO:0007669"/>
    <property type="project" value="TreeGrafter"/>
</dbReference>
<dbReference type="InterPro" id="IPR009072">
    <property type="entry name" value="Histone-fold"/>
</dbReference>
<dbReference type="PANTHER" id="PTHR46172:SF1">
    <property type="entry name" value="DNA POLYMERASE EPSILON SUBUNIT 3"/>
    <property type="match status" value="1"/>
</dbReference>
<evidence type="ECO:0000259" key="7">
    <source>
        <dbReference type="Pfam" id="PF00808"/>
    </source>
</evidence>
<evidence type="ECO:0000313" key="8">
    <source>
        <dbReference type="EMBL" id="OXV08164.1"/>
    </source>
</evidence>
<evidence type="ECO:0000256" key="2">
    <source>
        <dbReference type="ARBA" id="ARBA00022705"/>
    </source>
</evidence>
<feature type="compositionally biased region" description="Basic and acidic residues" evidence="6">
    <location>
        <begin position="269"/>
        <end position="278"/>
    </location>
</feature>
<feature type="domain" description="Transcription factor CBF/NF-Y/archaeal histone" evidence="7">
    <location>
        <begin position="52"/>
        <end position="112"/>
    </location>
</feature>
<evidence type="ECO:0000256" key="3">
    <source>
        <dbReference type="ARBA" id="ARBA00023242"/>
    </source>
</evidence>
<dbReference type="GO" id="GO:0031507">
    <property type="term" value="P:heterochromatin formation"/>
    <property type="evidence" value="ECO:0007669"/>
    <property type="project" value="TreeGrafter"/>
</dbReference>
<feature type="compositionally biased region" description="Acidic residues" evidence="6">
    <location>
        <begin position="214"/>
        <end position="268"/>
    </location>
</feature>
<feature type="compositionally biased region" description="Low complexity" evidence="6">
    <location>
        <begin position="148"/>
        <end position="166"/>
    </location>
</feature>
<dbReference type="Pfam" id="PF00808">
    <property type="entry name" value="CBFD_NFYB_HMF"/>
    <property type="match status" value="1"/>
</dbReference>
<organism evidence="8 9">
    <name type="scientific">Elaphomyces granulatus</name>
    <dbReference type="NCBI Taxonomy" id="519963"/>
    <lineage>
        <taxon>Eukaryota</taxon>
        <taxon>Fungi</taxon>
        <taxon>Dikarya</taxon>
        <taxon>Ascomycota</taxon>
        <taxon>Pezizomycotina</taxon>
        <taxon>Eurotiomycetes</taxon>
        <taxon>Eurotiomycetidae</taxon>
        <taxon>Eurotiales</taxon>
        <taxon>Elaphomycetaceae</taxon>
        <taxon>Elaphomyces</taxon>
    </lineage>
</organism>
<keyword evidence="9" id="KW-1185">Reference proteome</keyword>
<dbReference type="InterPro" id="IPR051377">
    <property type="entry name" value="DNA_Pol-Epsilon_Subunit"/>
</dbReference>
<dbReference type="GO" id="GO:0008622">
    <property type="term" value="C:epsilon DNA polymerase complex"/>
    <property type="evidence" value="ECO:0007669"/>
    <property type="project" value="TreeGrafter"/>
</dbReference>
<dbReference type="GO" id="GO:0008623">
    <property type="term" value="C:CHRAC"/>
    <property type="evidence" value="ECO:0007669"/>
    <property type="project" value="TreeGrafter"/>
</dbReference>
<evidence type="ECO:0000256" key="5">
    <source>
        <dbReference type="ARBA" id="ARBA00042096"/>
    </source>
</evidence>
<dbReference type="Gene3D" id="1.10.20.10">
    <property type="entry name" value="Histone, subunit A"/>
    <property type="match status" value="1"/>
</dbReference>
<keyword evidence="3" id="KW-0539">Nucleus</keyword>
<dbReference type="EMBL" id="NPHW01004284">
    <property type="protein sequence ID" value="OXV08164.1"/>
    <property type="molecule type" value="Genomic_DNA"/>
</dbReference>
<dbReference type="GO" id="GO:0006272">
    <property type="term" value="P:leading strand elongation"/>
    <property type="evidence" value="ECO:0007669"/>
    <property type="project" value="TreeGrafter"/>
</dbReference>
<protein>
    <recommendedName>
        <fullName evidence="4">DNA polymerase epsilon subunit D</fullName>
    </recommendedName>
    <alternativeName>
        <fullName evidence="5">DNA polymerase II subunit D</fullName>
    </alternativeName>
</protein>
<feature type="compositionally biased region" description="Low complexity" evidence="6">
    <location>
        <begin position="8"/>
        <end position="26"/>
    </location>
</feature>
<comment type="caution">
    <text evidence="8">The sequence shown here is derived from an EMBL/GenBank/DDBJ whole genome shotgun (WGS) entry which is preliminary data.</text>
</comment>
<feature type="compositionally biased region" description="Basic and acidic residues" evidence="6">
    <location>
        <begin position="138"/>
        <end position="147"/>
    </location>
</feature>
<evidence type="ECO:0000313" key="9">
    <source>
        <dbReference type="Proteomes" id="UP000243515"/>
    </source>
</evidence>
<gene>
    <name evidence="8" type="ORF">Egran_04073</name>
</gene>
<name>A0A232LVR6_9EURO</name>
<reference evidence="8 9" key="1">
    <citation type="journal article" date="2015" name="Environ. Microbiol.">
        <title>Metagenome sequence of Elaphomyces granulatus from sporocarp tissue reveals Ascomycota ectomycorrhizal fingerprints of genome expansion and a Proteobacteria-rich microbiome.</title>
        <authorList>
            <person name="Quandt C.A."/>
            <person name="Kohler A."/>
            <person name="Hesse C.N."/>
            <person name="Sharpton T.J."/>
            <person name="Martin F."/>
            <person name="Spatafora J.W."/>
        </authorList>
    </citation>
    <scope>NUCLEOTIDE SEQUENCE [LARGE SCALE GENOMIC DNA]</scope>
    <source>
        <strain evidence="8 9">OSC145934</strain>
    </source>
</reference>